<keyword evidence="4 8" id="KW-0227">DNA damage</keyword>
<dbReference type="HOGENOM" id="CLU_066645_1_0_6"/>
<evidence type="ECO:0000256" key="8">
    <source>
        <dbReference type="HAMAP-Rule" id="MF_00201"/>
    </source>
</evidence>
<dbReference type="AlphaFoldDB" id="A0A097EN69"/>
<keyword evidence="5 8" id="KW-0233">DNA recombination</keyword>
<keyword evidence="6 8" id="KW-0234">DNA repair</keyword>
<dbReference type="Gene3D" id="2.40.50.140">
    <property type="entry name" value="Nucleic acid-binding proteins"/>
    <property type="match status" value="1"/>
</dbReference>
<evidence type="ECO:0000259" key="9">
    <source>
        <dbReference type="Pfam" id="PF11967"/>
    </source>
</evidence>
<dbReference type="Pfam" id="PF11967">
    <property type="entry name" value="RecO_N"/>
    <property type="match status" value="1"/>
</dbReference>
<dbReference type="PANTHER" id="PTHR33991">
    <property type="entry name" value="DNA REPAIR PROTEIN RECO"/>
    <property type="match status" value="1"/>
</dbReference>
<dbReference type="RefSeq" id="WP_040008339.1">
    <property type="nucleotide sequence ID" value="NZ_CP009574.1"/>
</dbReference>
<keyword evidence="11" id="KW-1185">Reference proteome</keyword>
<dbReference type="InterPro" id="IPR042242">
    <property type="entry name" value="RecO_C"/>
</dbReference>
<dbReference type="EMBL" id="CP009574">
    <property type="protein sequence ID" value="AIT09011.1"/>
    <property type="molecule type" value="Genomic_DNA"/>
</dbReference>
<evidence type="ECO:0000256" key="4">
    <source>
        <dbReference type="ARBA" id="ARBA00022763"/>
    </source>
</evidence>
<evidence type="ECO:0000313" key="11">
    <source>
        <dbReference type="Proteomes" id="UP000029672"/>
    </source>
</evidence>
<dbReference type="Gene3D" id="1.20.1440.120">
    <property type="entry name" value="Recombination protein O, C-terminal domain"/>
    <property type="match status" value="1"/>
</dbReference>
<evidence type="ECO:0000256" key="5">
    <source>
        <dbReference type="ARBA" id="ARBA00023172"/>
    </source>
</evidence>
<dbReference type="SUPFAM" id="SSF50249">
    <property type="entry name" value="Nucleic acid-binding proteins"/>
    <property type="match status" value="1"/>
</dbReference>
<comment type="function">
    <text evidence="1 8">Involved in DNA repair and RecF pathway recombination.</text>
</comment>
<dbReference type="GO" id="GO:0006310">
    <property type="term" value="P:DNA recombination"/>
    <property type="evidence" value="ECO:0007669"/>
    <property type="project" value="UniProtKB-UniRule"/>
</dbReference>
<dbReference type="PANTHER" id="PTHR33991:SF1">
    <property type="entry name" value="DNA REPAIR PROTEIN RECO"/>
    <property type="match status" value="1"/>
</dbReference>
<evidence type="ECO:0000256" key="6">
    <source>
        <dbReference type="ARBA" id="ARBA00023204"/>
    </source>
</evidence>
<dbReference type="STRING" id="1547445.LO80_02805"/>
<dbReference type="GO" id="GO:0006302">
    <property type="term" value="P:double-strand break repair"/>
    <property type="evidence" value="ECO:0007669"/>
    <property type="project" value="TreeGrafter"/>
</dbReference>
<dbReference type="GO" id="GO:0043590">
    <property type="term" value="C:bacterial nucleoid"/>
    <property type="evidence" value="ECO:0007669"/>
    <property type="project" value="TreeGrafter"/>
</dbReference>
<proteinExistence type="inferred from homology"/>
<dbReference type="NCBIfam" id="TIGR00613">
    <property type="entry name" value="reco"/>
    <property type="match status" value="1"/>
</dbReference>
<dbReference type="HAMAP" id="MF_00201">
    <property type="entry name" value="RecO"/>
    <property type="match status" value="1"/>
</dbReference>
<name>A0A097EN69_9GAMM</name>
<evidence type="ECO:0000313" key="10">
    <source>
        <dbReference type="EMBL" id="AIT09011.1"/>
    </source>
</evidence>
<dbReference type="KEGG" id="frf:LO80_02805"/>
<accession>A0A097EN69</accession>
<feature type="domain" description="DNA replication/recombination mediator RecO N-terminal" evidence="9">
    <location>
        <begin position="1"/>
        <end position="77"/>
    </location>
</feature>
<reference evidence="10 11" key="1">
    <citation type="submission" date="2014-10" db="EMBL/GenBank/DDBJ databases">
        <title>Whole genome sequence of Francisella endociliophora strain FSC1006, isolated from a laboratory culture of the marine ciliate Euplotes raikovi.</title>
        <authorList>
            <person name="Granberg M."/>
            <person name="Backman S."/>
            <person name="Lundmark E."/>
            <person name="Nilsson E."/>
            <person name="Karlsson E."/>
            <person name="Thelaus J."/>
            <person name="Ohrman C."/>
            <person name="Larkeryd A."/>
            <person name="Stenberg P."/>
        </authorList>
    </citation>
    <scope>NUCLEOTIDE SEQUENCE [LARGE SCALE GENOMIC DNA]</scope>
    <source>
        <strain evidence="10 11">FSC1006</strain>
    </source>
</reference>
<dbReference type="Pfam" id="PF02565">
    <property type="entry name" value="RecO_C"/>
    <property type="match status" value="1"/>
</dbReference>
<dbReference type="eggNOG" id="COG1381">
    <property type="taxonomic scope" value="Bacteria"/>
</dbReference>
<dbReference type="InterPro" id="IPR003717">
    <property type="entry name" value="RecO"/>
</dbReference>
<dbReference type="InterPro" id="IPR022572">
    <property type="entry name" value="DNA_rep/recomb_RecO_N"/>
</dbReference>
<sequence>MKEQLYNFYILHQRKYKENSLLLSVFTRELGKVSVIVRTNKKTVNLYQPLVELRGQISVAKKADSLSKLYNVEFVASCYQKSYINLLSLQYANELLYMLLSHSHEEDILFSKYDFLLKNIDENNYKYLLRMFELELLESLGQGIYVDCDVDGVPIDSGFRYVVLNNDFKKCLNAELNTISGASLLKINQSISAWSETDLKEISKVVRAFVDYVLAGKQLKSRKLLIDYLSLKK</sequence>
<dbReference type="OrthoDB" id="9804792at2"/>
<dbReference type="Proteomes" id="UP000029672">
    <property type="component" value="Chromosome"/>
</dbReference>
<comment type="similarity">
    <text evidence="2 8">Belongs to the RecO family.</text>
</comment>
<organism evidence="10 11">
    <name type="scientific">Candidatus Francisella endociliophora</name>
    <dbReference type="NCBI Taxonomy" id="653937"/>
    <lineage>
        <taxon>Bacteria</taxon>
        <taxon>Pseudomonadati</taxon>
        <taxon>Pseudomonadota</taxon>
        <taxon>Gammaproteobacteria</taxon>
        <taxon>Thiotrichales</taxon>
        <taxon>Francisellaceae</taxon>
        <taxon>Francisella</taxon>
    </lineage>
</organism>
<evidence type="ECO:0000256" key="3">
    <source>
        <dbReference type="ARBA" id="ARBA00021310"/>
    </source>
</evidence>
<protein>
    <recommendedName>
        <fullName evidence="3 8">DNA repair protein RecO</fullName>
    </recommendedName>
    <alternativeName>
        <fullName evidence="7 8">Recombination protein O</fullName>
    </alternativeName>
</protein>
<gene>
    <name evidence="8" type="primary">recO</name>
    <name evidence="10" type="ORF">LO80_02805</name>
</gene>
<evidence type="ECO:0000256" key="2">
    <source>
        <dbReference type="ARBA" id="ARBA00007452"/>
    </source>
</evidence>
<evidence type="ECO:0000256" key="1">
    <source>
        <dbReference type="ARBA" id="ARBA00003065"/>
    </source>
</evidence>
<dbReference type="InterPro" id="IPR012340">
    <property type="entry name" value="NA-bd_OB-fold"/>
</dbReference>
<evidence type="ECO:0000256" key="7">
    <source>
        <dbReference type="ARBA" id="ARBA00033409"/>
    </source>
</evidence>